<dbReference type="GO" id="GO:0005874">
    <property type="term" value="C:microtubule"/>
    <property type="evidence" value="ECO:0007669"/>
    <property type="project" value="TreeGrafter"/>
</dbReference>
<keyword evidence="4" id="KW-1185">Reference proteome</keyword>
<dbReference type="EMBL" id="JAAGAX010000005">
    <property type="protein sequence ID" value="KAF2313362.1"/>
    <property type="molecule type" value="Genomic_DNA"/>
</dbReference>
<evidence type="ECO:0000256" key="1">
    <source>
        <dbReference type="ARBA" id="ARBA00023175"/>
    </source>
</evidence>
<accession>A0A6A6MI22</accession>
<protein>
    <recommendedName>
        <fullName evidence="2">GED domain-containing protein</fullName>
    </recommendedName>
</protein>
<dbReference type="PROSITE" id="PS51388">
    <property type="entry name" value="GED"/>
    <property type="match status" value="1"/>
</dbReference>
<dbReference type="InterPro" id="IPR020850">
    <property type="entry name" value="GED_dom"/>
</dbReference>
<evidence type="ECO:0000313" key="4">
    <source>
        <dbReference type="Proteomes" id="UP000467840"/>
    </source>
</evidence>
<evidence type="ECO:0000259" key="2">
    <source>
        <dbReference type="PROSITE" id="PS51388"/>
    </source>
</evidence>
<dbReference type="Proteomes" id="UP000467840">
    <property type="component" value="Chromosome 15"/>
</dbReference>
<evidence type="ECO:0000313" key="3">
    <source>
        <dbReference type="EMBL" id="KAF2313362.1"/>
    </source>
</evidence>
<keyword evidence="1" id="KW-0505">Motor protein</keyword>
<dbReference type="PANTHER" id="PTHR11566:SF173">
    <property type="entry name" value="DYNAMIN-RELATED PROTEIN 4C"/>
    <property type="match status" value="1"/>
</dbReference>
<dbReference type="GO" id="GO:0003924">
    <property type="term" value="F:GTPase activity"/>
    <property type="evidence" value="ECO:0007669"/>
    <property type="project" value="InterPro"/>
</dbReference>
<name>A0A6A6MI22_HEVBR</name>
<gene>
    <name evidence="3" type="ORF">GH714_010568</name>
</gene>
<dbReference type="PANTHER" id="PTHR11566">
    <property type="entry name" value="DYNAMIN"/>
    <property type="match status" value="1"/>
</dbReference>
<dbReference type="GO" id="GO:0005525">
    <property type="term" value="F:GTP binding"/>
    <property type="evidence" value="ECO:0007669"/>
    <property type="project" value="InterPro"/>
</dbReference>
<organism evidence="3 4">
    <name type="scientific">Hevea brasiliensis</name>
    <name type="common">Para rubber tree</name>
    <name type="synonym">Siphonia brasiliensis</name>
    <dbReference type="NCBI Taxonomy" id="3981"/>
    <lineage>
        <taxon>Eukaryota</taxon>
        <taxon>Viridiplantae</taxon>
        <taxon>Streptophyta</taxon>
        <taxon>Embryophyta</taxon>
        <taxon>Tracheophyta</taxon>
        <taxon>Spermatophyta</taxon>
        <taxon>Magnoliopsida</taxon>
        <taxon>eudicotyledons</taxon>
        <taxon>Gunneridae</taxon>
        <taxon>Pentapetalae</taxon>
        <taxon>rosids</taxon>
        <taxon>fabids</taxon>
        <taxon>Malpighiales</taxon>
        <taxon>Euphorbiaceae</taxon>
        <taxon>Crotonoideae</taxon>
        <taxon>Micrandreae</taxon>
        <taxon>Hevea</taxon>
    </lineage>
</organism>
<dbReference type="InterPro" id="IPR003130">
    <property type="entry name" value="GED"/>
</dbReference>
<dbReference type="InterPro" id="IPR022812">
    <property type="entry name" value="Dynamin"/>
</dbReference>
<dbReference type="GO" id="GO:0005737">
    <property type="term" value="C:cytoplasm"/>
    <property type="evidence" value="ECO:0007669"/>
    <property type="project" value="TreeGrafter"/>
</dbReference>
<sequence length="254" mass="29188">MPRTPSSPAEAMTAFMGIVGSAKESLRKILIRGEFDEYLNDHQMHCTARLVEMLNLYSNELHKCSETSVIYQTSRPKSYIKNERAVYRWVTEIIQMEKMTDYTCNPNYMSEWSKLMNQQDTFRGKILIQGHSKAKIDGIGEVEAGHIKAHQDVLHQAFDLKMRMTAYWKIVLSRLVDSMALHLQFCVQNLVNKEMEKEIISELMSNQGGVIERMMEESPSIAAKREKLNKSIKLLGESKKVLGNIMDKIATYSD</sequence>
<reference evidence="3 4" key="1">
    <citation type="journal article" date="2020" name="Mol. Plant">
        <title>The Chromosome-Based Rubber Tree Genome Provides New Insights into Spurge Genome Evolution and Rubber Biosynthesis.</title>
        <authorList>
            <person name="Liu J."/>
            <person name="Shi C."/>
            <person name="Shi C.C."/>
            <person name="Li W."/>
            <person name="Zhang Q.J."/>
            <person name="Zhang Y."/>
            <person name="Li K."/>
            <person name="Lu H.F."/>
            <person name="Shi C."/>
            <person name="Zhu S.T."/>
            <person name="Xiao Z.Y."/>
            <person name="Nan H."/>
            <person name="Yue Y."/>
            <person name="Zhu X.G."/>
            <person name="Wu Y."/>
            <person name="Hong X.N."/>
            <person name="Fan G.Y."/>
            <person name="Tong Y."/>
            <person name="Zhang D."/>
            <person name="Mao C.L."/>
            <person name="Liu Y.L."/>
            <person name="Hao S.J."/>
            <person name="Liu W.Q."/>
            <person name="Lv M.Q."/>
            <person name="Zhang H.B."/>
            <person name="Liu Y."/>
            <person name="Hu-Tang G.R."/>
            <person name="Wang J.P."/>
            <person name="Wang J.H."/>
            <person name="Sun Y.H."/>
            <person name="Ni S.B."/>
            <person name="Chen W.B."/>
            <person name="Zhang X.C."/>
            <person name="Jiao Y.N."/>
            <person name="Eichler E.E."/>
            <person name="Li G.H."/>
            <person name="Liu X."/>
            <person name="Gao L.Z."/>
        </authorList>
    </citation>
    <scope>NUCLEOTIDE SEQUENCE [LARGE SCALE GENOMIC DNA]</scope>
    <source>
        <strain evidence="4">cv. GT1</strain>
        <tissue evidence="3">Leaf</tissue>
    </source>
</reference>
<dbReference type="GO" id="GO:0016020">
    <property type="term" value="C:membrane"/>
    <property type="evidence" value="ECO:0007669"/>
    <property type="project" value="TreeGrafter"/>
</dbReference>
<dbReference type="Gene3D" id="1.20.120.1240">
    <property type="entry name" value="Dynamin, middle domain"/>
    <property type="match status" value="1"/>
</dbReference>
<proteinExistence type="predicted"/>
<dbReference type="GO" id="GO:0008017">
    <property type="term" value="F:microtubule binding"/>
    <property type="evidence" value="ECO:0007669"/>
    <property type="project" value="TreeGrafter"/>
</dbReference>
<feature type="domain" description="GED" evidence="2">
    <location>
        <begin position="157"/>
        <end position="250"/>
    </location>
</feature>
<dbReference type="Pfam" id="PF02212">
    <property type="entry name" value="GED"/>
    <property type="match status" value="1"/>
</dbReference>
<comment type="caution">
    <text evidence="3">The sequence shown here is derived from an EMBL/GenBank/DDBJ whole genome shotgun (WGS) entry which is preliminary data.</text>
</comment>
<dbReference type="SMART" id="SM00302">
    <property type="entry name" value="GED"/>
    <property type="match status" value="1"/>
</dbReference>
<dbReference type="AlphaFoldDB" id="A0A6A6MI22"/>